<dbReference type="Proteomes" id="UP000251960">
    <property type="component" value="Chromosome 4"/>
</dbReference>
<dbReference type="EMBL" id="NCVQ01000005">
    <property type="protein sequence ID" value="PWZ25506.1"/>
    <property type="molecule type" value="Genomic_DNA"/>
</dbReference>
<proteinExistence type="predicted"/>
<reference evidence="1 2" key="1">
    <citation type="journal article" date="2018" name="Nat. Genet.">
        <title>Extensive intraspecific gene order and gene structural variations between Mo17 and other maize genomes.</title>
        <authorList>
            <person name="Sun S."/>
            <person name="Zhou Y."/>
            <person name="Chen J."/>
            <person name="Shi J."/>
            <person name="Zhao H."/>
            <person name="Zhao H."/>
            <person name="Song W."/>
            <person name="Zhang M."/>
            <person name="Cui Y."/>
            <person name="Dong X."/>
            <person name="Liu H."/>
            <person name="Ma X."/>
            <person name="Jiao Y."/>
            <person name="Wang B."/>
            <person name="Wei X."/>
            <person name="Stein J.C."/>
            <person name="Glaubitz J.C."/>
            <person name="Lu F."/>
            <person name="Yu G."/>
            <person name="Liang C."/>
            <person name="Fengler K."/>
            <person name="Li B."/>
            <person name="Rafalski A."/>
            <person name="Schnable P.S."/>
            <person name="Ware D.H."/>
            <person name="Buckler E.S."/>
            <person name="Lai J."/>
        </authorList>
    </citation>
    <scope>NUCLEOTIDE SEQUENCE [LARGE SCALE GENOMIC DNA]</scope>
    <source>
        <strain evidence="2">cv. Missouri 17</strain>
        <tissue evidence="1">Seedling</tissue>
    </source>
</reference>
<evidence type="ECO:0000313" key="1">
    <source>
        <dbReference type="EMBL" id="PWZ25506.1"/>
    </source>
</evidence>
<accession>A0A3L6EWZ8</accession>
<evidence type="ECO:0000313" key="2">
    <source>
        <dbReference type="Proteomes" id="UP000251960"/>
    </source>
</evidence>
<name>A0A3L6EWZ8_MAIZE</name>
<comment type="caution">
    <text evidence="1">The sequence shown here is derived from an EMBL/GenBank/DDBJ whole genome shotgun (WGS) entry which is preliminary data.</text>
</comment>
<gene>
    <name evidence="1" type="ORF">Zm00014a_043038</name>
</gene>
<organism evidence="1 2">
    <name type="scientific">Zea mays</name>
    <name type="common">Maize</name>
    <dbReference type="NCBI Taxonomy" id="4577"/>
    <lineage>
        <taxon>Eukaryota</taxon>
        <taxon>Viridiplantae</taxon>
        <taxon>Streptophyta</taxon>
        <taxon>Embryophyta</taxon>
        <taxon>Tracheophyta</taxon>
        <taxon>Spermatophyta</taxon>
        <taxon>Magnoliopsida</taxon>
        <taxon>Liliopsida</taxon>
        <taxon>Poales</taxon>
        <taxon>Poaceae</taxon>
        <taxon>PACMAD clade</taxon>
        <taxon>Panicoideae</taxon>
        <taxon>Andropogonodae</taxon>
        <taxon>Andropogoneae</taxon>
        <taxon>Tripsacinae</taxon>
        <taxon>Zea</taxon>
    </lineage>
</organism>
<sequence>MSVNLGLGLETTTWFKIPFSIISVFLCIT</sequence>
<protein>
    <submittedName>
        <fullName evidence="1">Uncharacterized protein</fullName>
    </submittedName>
</protein>
<dbReference type="AlphaFoldDB" id="A0A3L6EWZ8"/>